<dbReference type="Gene3D" id="3.90.80.10">
    <property type="entry name" value="Inorganic pyrophosphatase"/>
    <property type="match status" value="1"/>
</dbReference>
<proteinExistence type="predicted"/>
<evidence type="ECO:0000313" key="2">
    <source>
        <dbReference type="Proteomes" id="UP001595979"/>
    </source>
</evidence>
<sequence length="86" mass="9216">MVYPVNAGELPGTVSGDGLPIDAYLLGWDAPLTGAGGTVVAVLVRADDTEDKLVVVRDGTVWTDGAILAATRFQERFFRTTLRRHS</sequence>
<protein>
    <submittedName>
        <fullName evidence="1">Inorganic pyrophosphatase</fullName>
    </submittedName>
</protein>
<reference evidence="2" key="1">
    <citation type="journal article" date="2019" name="Int. J. Syst. Evol. Microbiol.">
        <title>The Global Catalogue of Microorganisms (GCM) 10K type strain sequencing project: providing services to taxonomists for standard genome sequencing and annotation.</title>
        <authorList>
            <consortium name="The Broad Institute Genomics Platform"/>
            <consortium name="The Broad Institute Genome Sequencing Center for Infectious Disease"/>
            <person name="Wu L."/>
            <person name="Ma J."/>
        </authorList>
    </citation>
    <scope>NUCLEOTIDE SEQUENCE [LARGE SCALE GENOMIC DNA]</scope>
    <source>
        <strain evidence="2">CGMCC 1.15053</strain>
    </source>
</reference>
<keyword evidence="2" id="KW-1185">Reference proteome</keyword>
<dbReference type="InterPro" id="IPR036649">
    <property type="entry name" value="Pyrophosphatase_sf"/>
</dbReference>
<organism evidence="1 2">
    <name type="scientific">Deinococcus petrolearius</name>
    <dbReference type="NCBI Taxonomy" id="1751295"/>
    <lineage>
        <taxon>Bacteria</taxon>
        <taxon>Thermotogati</taxon>
        <taxon>Deinococcota</taxon>
        <taxon>Deinococci</taxon>
        <taxon>Deinococcales</taxon>
        <taxon>Deinococcaceae</taxon>
        <taxon>Deinococcus</taxon>
    </lineage>
</organism>
<accession>A0ABW1DI13</accession>
<name>A0ABW1DI13_9DEIO</name>
<dbReference type="EMBL" id="JBHSOH010000006">
    <property type="protein sequence ID" value="MFC5848240.1"/>
    <property type="molecule type" value="Genomic_DNA"/>
</dbReference>
<dbReference type="Proteomes" id="UP001595979">
    <property type="component" value="Unassembled WGS sequence"/>
</dbReference>
<evidence type="ECO:0000313" key="1">
    <source>
        <dbReference type="EMBL" id="MFC5848240.1"/>
    </source>
</evidence>
<gene>
    <name evidence="1" type="ORF">ACFPQ6_07935</name>
</gene>
<comment type="caution">
    <text evidence="1">The sequence shown here is derived from an EMBL/GenBank/DDBJ whole genome shotgun (WGS) entry which is preliminary data.</text>
</comment>
<dbReference type="SUPFAM" id="SSF50324">
    <property type="entry name" value="Inorganic pyrophosphatase"/>
    <property type="match status" value="1"/>
</dbReference>
<dbReference type="RefSeq" id="WP_380048078.1">
    <property type="nucleotide sequence ID" value="NZ_JBHSOH010000006.1"/>
</dbReference>